<dbReference type="Proteomes" id="UP001176940">
    <property type="component" value="Unassembled WGS sequence"/>
</dbReference>
<dbReference type="InterPro" id="IPR052267">
    <property type="entry name" value="N-DRC_Component"/>
</dbReference>
<evidence type="ECO:0000313" key="2">
    <source>
        <dbReference type="EMBL" id="CAJ0964502.1"/>
    </source>
</evidence>
<name>A0ABN9ME77_9NEOB</name>
<organism evidence="2 3">
    <name type="scientific">Ranitomeya imitator</name>
    <name type="common">mimic poison frog</name>
    <dbReference type="NCBI Taxonomy" id="111125"/>
    <lineage>
        <taxon>Eukaryota</taxon>
        <taxon>Metazoa</taxon>
        <taxon>Chordata</taxon>
        <taxon>Craniata</taxon>
        <taxon>Vertebrata</taxon>
        <taxon>Euteleostomi</taxon>
        <taxon>Amphibia</taxon>
        <taxon>Batrachia</taxon>
        <taxon>Anura</taxon>
        <taxon>Neobatrachia</taxon>
        <taxon>Hyloidea</taxon>
        <taxon>Dendrobatidae</taxon>
        <taxon>Dendrobatinae</taxon>
        <taxon>Ranitomeya</taxon>
    </lineage>
</organism>
<evidence type="ECO:0000256" key="1">
    <source>
        <dbReference type="SAM" id="MobiDB-lite"/>
    </source>
</evidence>
<dbReference type="PANTHER" id="PTHR14690:SF0">
    <property type="entry name" value="IQ MOTIF CONTAINING WITH AAA DOMAIN 1"/>
    <property type="match status" value="1"/>
</dbReference>
<comment type="caution">
    <text evidence="2">The sequence shown here is derived from an EMBL/GenBank/DDBJ whole genome shotgun (WGS) entry which is preliminary data.</text>
</comment>
<accession>A0ABN9ME77</accession>
<keyword evidence="3" id="KW-1185">Reference proteome</keyword>
<reference evidence="2" key="1">
    <citation type="submission" date="2023-07" db="EMBL/GenBank/DDBJ databases">
        <authorList>
            <person name="Stuckert A."/>
        </authorList>
    </citation>
    <scope>NUCLEOTIDE SEQUENCE</scope>
</reference>
<dbReference type="EMBL" id="CAUEEQ010061065">
    <property type="protein sequence ID" value="CAJ0964502.1"/>
    <property type="molecule type" value="Genomic_DNA"/>
</dbReference>
<proteinExistence type="predicted"/>
<feature type="region of interest" description="Disordered" evidence="1">
    <location>
        <begin position="67"/>
        <end position="105"/>
    </location>
</feature>
<feature type="compositionally biased region" description="Basic residues" evidence="1">
    <location>
        <begin position="75"/>
        <end position="100"/>
    </location>
</feature>
<sequence length="138" mass="16153">MKPSQFLPDISSANDSYEGVWLNRKESWNLFQTHDSELIKEDKRKEVEEEIRIQVDELMRQELQNLKLAVDRDKNKKKKGKKGGKKKKKGKKSGKRKKKKEKDLTPDRTIDSLYEELVTEGLLIKPKPVKLSDFIGKQ</sequence>
<protein>
    <submittedName>
        <fullName evidence="2">Uncharacterized protein</fullName>
    </submittedName>
</protein>
<dbReference type="PANTHER" id="PTHR14690">
    <property type="entry name" value="IQ MOTIF CONTAINING WITH AAA DOMAIN 1"/>
    <property type="match status" value="1"/>
</dbReference>
<evidence type="ECO:0000313" key="3">
    <source>
        <dbReference type="Proteomes" id="UP001176940"/>
    </source>
</evidence>
<gene>
    <name evidence="2" type="ORF">RIMI_LOCUS19272136</name>
</gene>